<name>A0ABR0AH71_9CRUS</name>
<reference evidence="2 3" key="1">
    <citation type="journal article" date="2023" name="Nucleic Acids Res.">
        <title>The hologenome of Daphnia magna reveals possible DNA methylation and microbiome-mediated evolution of the host genome.</title>
        <authorList>
            <person name="Chaturvedi A."/>
            <person name="Li X."/>
            <person name="Dhandapani V."/>
            <person name="Marshall H."/>
            <person name="Kissane S."/>
            <person name="Cuenca-Cambronero M."/>
            <person name="Asole G."/>
            <person name="Calvet F."/>
            <person name="Ruiz-Romero M."/>
            <person name="Marangio P."/>
            <person name="Guigo R."/>
            <person name="Rago D."/>
            <person name="Mirbahai L."/>
            <person name="Eastwood N."/>
            <person name="Colbourne J.K."/>
            <person name="Zhou J."/>
            <person name="Mallon E."/>
            <person name="Orsini L."/>
        </authorList>
    </citation>
    <scope>NUCLEOTIDE SEQUENCE [LARGE SCALE GENOMIC DNA]</scope>
    <source>
        <strain evidence="2">LRV0_1</strain>
    </source>
</reference>
<protein>
    <submittedName>
        <fullName evidence="2">Uncharacterized protein</fullName>
    </submittedName>
</protein>
<evidence type="ECO:0000313" key="2">
    <source>
        <dbReference type="EMBL" id="KAK4024385.1"/>
    </source>
</evidence>
<evidence type="ECO:0000256" key="1">
    <source>
        <dbReference type="SAM" id="MobiDB-lite"/>
    </source>
</evidence>
<dbReference type="Proteomes" id="UP001234178">
    <property type="component" value="Unassembled WGS sequence"/>
</dbReference>
<evidence type="ECO:0000313" key="3">
    <source>
        <dbReference type="Proteomes" id="UP001234178"/>
    </source>
</evidence>
<proteinExistence type="predicted"/>
<comment type="caution">
    <text evidence="2">The sequence shown here is derived from an EMBL/GenBank/DDBJ whole genome shotgun (WGS) entry which is preliminary data.</text>
</comment>
<organism evidence="2 3">
    <name type="scientific">Daphnia magna</name>
    <dbReference type="NCBI Taxonomy" id="35525"/>
    <lineage>
        <taxon>Eukaryota</taxon>
        <taxon>Metazoa</taxon>
        <taxon>Ecdysozoa</taxon>
        <taxon>Arthropoda</taxon>
        <taxon>Crustacea</taxon>
        <taxon>Branchiopoda</taxon>
        <taxon>Diplostraca</taxon>
        <taxon>Cladocera</taxon>
        <taxon>Anomopoda</taxon>
        <taxon>Daphniidae</taxon>
        <taxon>Daphnia</taxon>
    </lineage>
</organism>
<gene>
    <name evidence="2" type="ORF">OUZ56_009807</name>
</gene>
<feature type="region of interest" description="Disordered" evidence="1">
    <location>
        <begin position="44"/>
        <end position="139"/>
    </location>
</feature>
<keyword evidence="3" id="KW-1185">Reference proteome</keyword>
<accession>A0ABR0AH71</accession>
<sequence>MQILDEDLEGMVRKSFSQDKNLSSKLDSGDSLNLNEEEYFNSFLDDEDIIPGTPQQSSKRKRPYDCDSARDKARTQNNDLAKDKESTSDSTPTGNNKKRSWSKNHESQRQYSVETNIFENPPSSLVQKRYTQSRSVISG</sequence>
<dbReference type="EMBL" id="JAOYFB010000037">
    <property type="protein sequence ID" value="KAK4024385.1"/>
    <property type="molecule type" value="Genomic_DNA"/>
</dbReference>
<feature type="compositionally biased region" description="Basic and acidic residues" evidence="1">
    <location>
        <begin position="63"/>
        <end position="87"/>
    </location>
</feature>
<feature type="compositionally biased region" description="Polar residues" evidence="1">
    <location>
        <begin position="109"/>
        <end position="139"/>
    </location>
</feature>